<dbReference type="Proteomes" id="UP000002696">
    <property type="component" value="Chromosome"/>
</dbReference>
<dbReference type="OrthoDB" id="7205231at2"/>
<organism evidence="2 3">
    <name type="scientific">Brevundimonas subvibrioides (strain ATCC 15264 / DSM 4735 / LMG 14903 / NBRC 16000 / CB 81)</name>
    <name type="common">Caulobacter subvibrioides</name>
    <dbReference type="NCBI Taxonomy" id="633149"/>
    <lineage>
        <taxon>Bacteria</taxon>
        <taxon>Pseudomonadati</taxon>
        <taxon>Pseudomonadota</taxon>
        <taxon>Alphaproteobacteria</taxon>
        <taxon>Caulobacterales</taxon>
        <taxon>Caulobacteraceae</taxon>
        <taxon>Brevundimonas</taxon>
    </lineage>
</organism>
<feature type="transmembrane region" description="Helical" evidence="1">
    <location>
        <begin position="73"/>
        <end position="101"/>
    </location>
</feature>
<evidence type="ECO:0000256" key="1">
    <source>
        <dbReference type="SAM" id="Phobius"/>
    </source>
</evidence>
<evidence type="ECO:0000313" key="3">
    <source>
        <dbReference type="Proteomes" id="UP000002696"/>
    </source>
</evidence>
<dbReference type="STRING" id="633149.Bresu_3138"/>
<keyword evidence="3" id="KW-1185">Reference proteome</keyword>
<dbReference type="AlphaFoldDB" id="D9QFC9"/>
<dbReference type="EMBL" id="CP002102">
    <property type="protein sequence ID" value="ADL02444.1"/>
    <property type="molecule type" value="Genomic_DNA"/>
</dbReference>
<dbReference type="eggNOG" id="ENOG50337VP">
    <property type="taxonomic scope" value="Bacteria"/>
</dbReference>
<gene>
    <name evidence="2" type="ordered locus">Bresu_3138</name>
</gene>
<name>D9QFC9_BRESC</name>
<evidence type="ECO:0000313" key="2">
    <source>
        <dbReference type="EMBL" id="ADL02444.1"/>
    </source>
</evidence>
<dbReference type="KEGG" id="bsb:Bresu_3138"/>
<reference evidence="3" key="1">
    <citation type="journal article" date="2011" name="J. Bacteriol.">
        <title>Genome sequences of eight morphologically diverse alphaproteobacteria.</title>
        <authorList>
            <consortium name="US DOE Joint Genome Institute"/>
            <person name="Brown P.J."/>
            <person name="Kysela D.T."/>
            <person name="Buechlein A."/>
            <person name="Hemmerich C."/>
            <person name="Brun Y.V."/>
        </authorList>
    </citation>
    <scope>NUCLEOTIDE SEQUENCE [LARGE SCALE GENOMIC DNA]</scope>
    <source>
        <strain evidence="3">ATCC 15264 / DSM 4735 / LMG 14903 / NBRC 16000 / CB 81</strain>
    </source>
</reference>
<feature type="transmembrane region" description="Helical" evidence="1">
    <location>
        <begin position="12"/>
        <end position="33"/>
    </location>
</feature>
<protein>
    <submittedName>
        <fullName evidence="2">Uncharacterized protein</fullName>
    </submittedName>
</protein>
<dbReference type="BioCyc" id="BSUB633149:G1GM8-3155-MONOMER"/>
<proteinExistence type="predicted"/>
<dbReference type="HOGENOM" id="CLU_1500925_0_0_5"/>
<dbReference type="InParanoid" id="D9QFC9"/>
<feature type="transmembrane region" description="Helical" evidence="1">
    <location>
        <begin position="133"/>
        <end position="155"/>
    </location>
</feature>
<keyword evidence="1" id="KW-0472">Membrane</keyword>
<dbReference type="RefSeq" id="WP_013270544.1">
    <property type="nucleotide sequence ID" value="NC_014375.1"/>
</dbReference>
<accession>D9QFC9</accession>
<keyword evidence="1" id="KW-0812">Transmembrane</keyword>
<feature type="transmembrane region" description="Helical" evidence="1">
    <location>
        <begin position="45"/>
        <end position="66"/>
    </location>
</feature>
<sequence length="174" mass="18357">MIGHIKRRLGQYGAAWVGAFLLAGLAILIGAAFDDLIVTTDRVLPVMLALSVLALGVGVIATLVSTETVGTKLVIVALALVLVLPLMWAPVAAAVVIAFFADRSIEYSQVYAGFQIGVSELLYPLDEWVRSGAVFGSVWTLFQGVASVVGFISALSNIWPLLRRAFGAEPATAL</sequence>
<keyword evidence="1" id="KW-1133">Transmembrane helix</keyword>